<keyword evidence="4" id="KW-1185">Reference proteome</keyword>
<dbReference type="AlphaFoldDB" id="A0A841J4X1"/>
<sequence length="123" mass="12855">MKIYLSLSLLALGAQPALASSQMASNDTAAIEPAGSLGDARRQELQRVADALSAEMGTKAGATTREPVEVLKARVKAMKRPAPSDAPPPCEDCPEKAAAPRPSSASQERNHDCIDCVEEAILA</sequence>
<feature type="chain" id="PRO_5032960753" evidence="2">
    <location>
        <begin position="20"/>
        <end position="123"/>
    </location>
</feature>
<feature type="signal peptide" evidence="2">
    <location>
        <begin position="1"/>
        <end position="19"/>
    </location>
</feature>
<dbReference type="Proteomes" id="UP000552700">
    <property type="component" value="Unassembled WGS sequence"/>
</dbReference>
<feature type="region of interest" description="Disordered" evidence="1">
    <location>
        <begin position="77"/>
        <end position="112"/>
    </location>
</feature>
<evidence type="ECO:0000313" key="4">
    <source>
        <dbReference type="Proteomes" id="UP000552700"/>
    </source>
</evidence>
<dbReference type="RefSeq" id="WP_184081923.1">
    <property type="nucleotide sequence ID" value="NZ_JACIJP010000018.1"/>
</dbReference>
<protein>
    <submittedName>
        <fullName evidence="3">TPP-dependent indolepyruvate ferredoxin oxidoreductase alpha subunit</fullName>
    </submittedName>
</protein>
<keyword evidence="2" id="KW-0732">Signal</keyword>
<dbReference type="EMBL" id="JACIJP010000018">
    <property type="protein sequence ID" value="MBB6125847.1"/>
    <property type="molecule type" value="Genomic_DNA"/>
</dbReference>
<gene>
    <name evidence="3" type="ORF">FHS92_003613</name>
</gene>
<keyword evidence="3" id="KW-0670">Pyruvate</keyword>
<evidence type="ECO:0000256" key="1">
    <source>
        <dbReference type="SAM" id="MobiDB-lite"/>
    </source>
</evidence>
<organism evidence="3 4">
    <name type="scientific">Sphingobium subterraneum</name>
    <dbReference type="NCBI Taxonomy" id="627688"/>
    <lineage>
        <taxon>Bacteria</taxon>
        <taxon>Pseudomonadati</taxon>
        <taxon>Pseudomonadota</taxon>
        <taxon>Alphaproteobacteria</taxon>
        <taxon>Sphingomonadales</taxon>
        <taxon>Sphingomonadaceae</taxon>
        <taxon>Sphingobium</taxon>
    </lineage>
</organism>
<evidence type="ECO:0000256" key="2">
    <source>
        <dbReference type="SAM" id="SignalP"/>
    </source>
</evidence>
<evidence type="ECO:0000313" key="3">
    <source>
        <dbReference type="EMBL" id="MBB6125847.1"/>
    </source>
</evidence>
<proteinExistence type="predicted"/>
<name>A0A841J4X1_9SPHN</name>
<reference evidence="3 4" key="1">
    <citation type="submission" date="2020-08" db="EMBL/GenBank/DDBJ databases">
        <title>Genomic Encyclopedia of Type Strains, Phase IV (KMG-IV): sequencing the most valuable type-strain genomes for metagenomic binning, comparative biology and taxonomic classification.</title>
        <authorList>
            <person name="Goeker M."/>
        </authorList>
    </citation>
    <scope>NUCLEOTIDE SEQUENCE [LARGE SCALE GENOMIC DNA]</scope>
    <source>
        <strain evidence="3 4">DSM 102255</strain>
    </source>
</reference>
<comment type="caution">
    <text evidence="3">The sequence shown here is derived from an EMBL/GenBank/DDBJ whole genome shotgun (WGS) entry which is preliminary data.</text>
</comment>
<accession>A0A841J4X1</accession>